<protein>
    <submittedName>
        <fullName evidence="1">Cof-like hydrolase</fullName>
    </submittedName>
</protein>
<dbReference type="Gene3D" id="3.40.50.1000">
    <property type="entry name" value="HAD superfamily/HAD-like"/>
    <property type="match status" value="1"/>
</dbReference>
<dbReference type="GO" id="GO:0000287">
    <property type="term" value="F:magnesium ion binding"/>
    <property type="evidence" value="ECO:0007669"/>
    <property type="project" value="TreeGrafter"/>
</dbReference>
<dbReference type="NCBIfam" id="TIGR01484">
    <property type="entry name" value="HAD-SF-IIB"/>
    <property type="match status" value="1"/>
</dbReference>
<dbReference type="SUPFAM" id="SSF56784">
    <property type="entry name" value="HAD-like"/>
    <property type="match status" value="1"/>
</dbReference>
<name>E6LDW8_ENTI1</name>
<dbReference type="InterPro" id="IPR000150">
    <property type="entry name" value="Cof"/>
</dbReference>
<dbReference type="GO" id="GO:0005829">
    <property type="term" value="C:cytosol"/>
    <property type="evidence" value="ECO:0007669"/>
    <property type="project" value="TreeGrafter"/>
</dbReference>
<reference evidence="1 2" key="1">
    <citation type="submission" date="2010-12" db="EMBL/GenBank/DDBJ databases">
        <authorList>
            <person name="Muzny D."/>
            <person name="Qin X."/>
            <person name="Deng J."/>
            <person name="Jiang H."/>
            <person name="Liu Y."/>
            <person name="Qu J."/>
            <person name="Song X.-Z."/>
            <person name="Zhang L."/>
            <person name="Thornton R."/>
            <person name="Coyle M."/>
            <person name="Francisco L."/>
            <person name="Jackson L."/>
            <person name="Javaid M."/>
            <person name="Korchina V."/>
            <person name="Kovar C."/>
            <person name="Mata R."/>
            <person name="Mathew T."/>
            <person name="Ngo R."/>
            <person name="Nguyen L."/>
            <person name="Nguyen N."/>
            <person name="Okwuonu G."/>
            <person name="Ongeri F."/>
            <person name="Pham C."/>
            <person name="Simmons D."/>
            <person name="Wilczek-Boney K."/>
            <person name="Hale W."/>
            <person name="Jakkamsetti A."/>
            <person name="Pham P."/>
            <person name="Ruth R."/>
            <person name="San Lucas F."/>
            <person name="Warren J."/>
            <person name="Zhang J."/>
            <person name="Zhao Z."/>
            <person name="Zhou C."/>
            <person name="Zhu D."/>
            <person name="Lee S."/>
            <person name="Bess C."/>
            <person name="Blankenburg K."/>
            <person name="Forbes L."/>
            <person name="Fu Q."/>
            <person name="Gubbala S."/>
            <person name="Hirani K."/>
            <person name="Jayaseelan J.C."/>
            <person name="Lara F."/>
            <person name="Munidasa M."/>
            <person name="Palculict T."/>
            <person name="Patil S."/>
            <person name="Pu L.-L."/>
            <person name="Saada N."/>
            <person name="Tang L."/>
            <person name="Weissenberger G."/>
            <person name="Zhu Y."/>
            <person name="Hemphill L."/>
            <person name="Shang Y."/>
            <person name="Youmans B."/>
            <person name="Ayvaz T."/>
            <person name="Ross M."/>
            <person name="Santibanez J."/>
            <person name="Aqrawi P."/>
            <person name="Gross S."/>
            <person name="Joshi V."/>
            <person name="Fowler G."/>
            <person name="Nazareth L."/>
            <person name="Reid J."/>
            <person name="Worley K."/>
            <person name="Petrosino J."/>
            <person name="Highlander S."/>
            <person name="Gibbs R."/>
        </authorList>
    </citation>
    <scope>NUCLEOTIDE SEQUENCE [LARGE SCALE GENOMIC DNA]</scope>
    <source>
        <strain evidence="2">DSM 15952 / CCUG 50447 / LMG 22039 / TP 1.5</strain>
    </source>
</reference>
<dbReference type="eggNOG" id="COG0561">
    <property type="taxonomic scope" value="Bacteria"/>
</dbReference>
<dbReference type="InterPro" id="IPR023214">
    <property type="entry name" value="HAD_sf"/>
</dbReference>
<dbReference type="HOGENOM" id="CLU_044146_0_1_9"/>
<dbReference type="PANTHER" id="PTHR10000:SF8">
    <property type="entry name" value="HAD SUPERFAMILY HYDROLASE-LIKE, TYPE 3"/>
    <property type="match status" value="1"/>
</dbReference>
<dbReference type="NCBIfam" id="TIGR00099">
    <property type="entry name" value="Cof-subfamily"/>
    <property type="match status" value="1"/>
</dbReference>
<sequence length="279" mass="30335">MGKSPKKESQMIKLIAIDLDGTLLNDKKEISKTNQEVLAQAKAKGVKIVLCTGRPLKAILPYLDVLDLRSSGDYSITFNGGLVQKNDTGEIVDKQTLSVADVQDLLAVAETMDMPLDVLADDVVLCFPTSPTHQTIYPTLNPLLVFQPTDKQSVSVKTLYNKAVVAYDQEELDQWIPKIPAEFKERYEVIKTRSNLLEFMPKGVTKAYGIQLLAQELGIEPAEVMAIGDEENDLSMIAYAGVGVAMGNAISAVKEAADVVTATNEEDGVAKIVSEYVLG</sequence>
<dbReference type="SFLD" id="SFLDS00003">
    <property type="entry name" value="Haloacid_Dehalogenase"/>
    <property type="match status" value="1"/>
</dbReference>
<dbReference type="AlphaFoldDB" id="E6LDW8"/>
<dbReference type="SFLD" id="SFLDG01140">
    <property type="entry name" value="C2.B:_Phosphomannomutase_and_P"/>
    <property type="match status" value="1"/>
</dbReference>
<dbReference type="Gene3D" id="3.30.1240.10">
    <property type="match status" value="1"/>
</dbReference>
<comment type="caution">
    <text evidence="1">The sequence shown here is derived from an EMBL/GenBank/DDBJ whole genome shotgun (WGS) entry which is preliminary data.</text>
</comment>
<accession>E6LDW8</accession>
<evidence type="ECO:0000313" key="1">
    <source>
        <dbReference type="EMBL" id="EFU74562.1"/>
    </source>
</evidence>
<dbReference type="Proteomes" id="UP000010296">
    <property type="component" value="Unassembled WGS sequence"/>
</dbReference>
<dbReference type="InterPro" id="IPR036412">
    <property type="entry name" value="HAD-like_sf"/>
</dbReference>
<dbReference type="STRING" id="888064.HMPREF9088_0558"/>
<dbReference type="GO" id="GO:0016791">
    <property type="term" value="F:phosphatase activity"/>
    <property type="evidence" value="ECO:0007669"/>
    <property type="project" value="TreeGrafter"/>
</dbReference>
<dbReference type="Pfam" id="PF08282">
    <property type="entry name" value="Hydrolase_3"/>
    <property type="match status" value="1"/>
</dbReference>
<keyword evidence="2" id="KW-1185">Reference proteome</keyword>
<dbReference type="EMBL" id="AEPV01000021">
    <property type="protein sequence ID" value="EFU74562.1"/>
    <property type="molecule type" value="Genomic_DNA"/>
</dbReference>
<gene>
    <name evidence="1" type="ORF">HMPREF9088_0558</name>
</gene>
<keyword evidence="1" id="KW-0378">Hydrolase</keyword>
<evidence type="ECO:0000313" key="2">
    <source>
        <dbReference type="Proteomes" id="UP000010296"/>
    </source>
</evidence>
<dbReference type="CDD" id="cd07516">
    <property type="entry name" value="HAD_Pase"/>
    <property type="match status" value="1"/>
</dbReference>
<dbReference type="PROSITE" id="PS01228">
    <property type="entry name" value="COF_1"/>
    <property type="match status" value="1"/>
</dbReference>
<organism evidence="1 2">
    <name type="scientific">Enterococcus italicus (strain DSM 15952 / CCUG 50447 / LMG 22039 / TP 1.5)</name>
    <dbReference type="NCBI Taxonomy" id="888064"/>
    <lineage>
        <taxon>Bacteria</taxon>
        <taxon>Bacillati</taxon>
        <taxon>Bacillota</taxon>
        <taxon>Bacilli</taxon>
        <taxon>Lactobacillales</taxon>
        <taxon>Enterococcaceae</taxon>
        <taxon>Enterococcus</taxon>
    </lineage>
</organism>
<dbReference type="PANTHER" id="PTHR10000">
    <property type="entry name" value="PHOSPHOSERINE PHOSPHATASE"/>
    <property type="match status" value="1"/>
</dbReference>
<dbReference type="InterPro" id="IPR006379">
    <property type="entry name" value="HAD-SF_hydro_IIB"/>
</dbReference>
<dbReference type="SFLD" id="SFLDG01144">
    <property type="entry name" value="C2.B.4:_PGP_Like"/>
    <property type="match status" value="1"/>
</dbReference>
<proteinExistence type="predicted"/>